<sequence>MTGEFELWNRRKVRQQHESSELQRTFQIPRRNSSRSQTYIPMRRNAPAEAERSRTAVGGIPPDGSLGSAALPPQTQVHAALSSSTPTPKTPGTTCPAQVRSSSGTSFAVKSRSEGFSSSS</sequence>
<protein>
    <submittedName>
        <fullName evidence="2">Uncharacterized protein</fullName>
    </submittedName>
</protein>
<dbReference type="Proteomes" id="UP000646548">
    <property type="component" value="Unassembled WGS sequence"/>
</dbReference>
<feature type="region of interest" description="Disordered" evidence="1">
    <location>
        <begin position="1"/>
        <end position="120"/>
    </location>
</feature>
<name>A0A834BTP5_ORYME</name>
<evidence type="ECO:0000313" key="3">
    <source>
        <dbReference type="Proteomes" id="UP000646548"/>
    </source>
</evidence>
<feature type="compositionally biased region" description="Low complexity" evidence="1">
    <location>
        <begin position="82"/>
        <end position="94"/>
    </location>
</feature>
<accession>A0A834BTP5</accession>
<gene>
    <name evidence="2" type="ORF">FQA47_013986</name>
</gene>
<comment type="caution">
    <text evidence="2">The sequence shown here is derived from an EMBL/GenBank/DDBJ whole genome shotgun (WGS) entry which is preliminary data.</text>
</comment>
<proteinExistence type="predicted"/>
<reference evidence="2" key="1">
    <citation type="journal article" name="BMC Genomics">
        <title>Long-read sequencing and de novo genome assembly of marine medaka (Oryzias melastigma).</title>
        <authorList>
            <person name="Liang P."/>
            <person name="Saqib H.S.A."/>
            <person name="Ni X."/>
            <person name="Shen Y."/>
        </authorList>
    </citation>
    <scope>NUCLEOTIDE SEQUENCE</scope>
    <source>
        <strain evidence="2">Bigg-433</strain>
    </source>
</reference>
<feature type="compositionally biased region" description="Polar residues" evidence="1">
    <location>
        <begin position="95"/>
        <end position="120"/>
    </location>
</feature>
<evidence type="ECO:0000313" key="2">
    <source>
        <dbReference type="EMBL" id="KAF6717184.1"/>
    </source>
</evidence>
<evidence type="ECO:0000256" key="1">
    <source>
        <dbReference type="SAM" id="MobiDB-lite"/>
    </source>
</evidence>
<organism evidence="2 3">
    <name type="scientific">Oryzias melastigma</name>
    <name type="common">Marine medaka</name>
    <dbReference type="NCBI Taxonomy" id="30732"/>
    <lineage>
        <taxon>Eukaryota</taxon>
        <taxon>Metazoa</taxon>
        <taxon>Chordata</taxon>
        <taxon>Craniata</taxon>
        <taxon>Vertebrata</taxon>
        <taxon>Euteleostomi</taxon>
        <taxon>Actinopterygii</taxon>
        <taxon>Neopterygii</taxon>
        <taxon>Teleostei</taxon>
        <taxon>Neoteleostei</taxon>
        <taxon>Acanthomorphata</taxon>
        <taxon>Ovalentaria</taxon>
        <taxon>Atherinomorphae</taxon>
        <taxon>Beloniformes</taxon>
        <taxon>Adrianichthyidae</taxon>
        <taxon>Oryziinae</taxon>
        <taxon>Oryzias</taxon>
    </lineage>
</organism>
<feature type="compositionally biased region" description="Polar residues" evidence="1">
    <location>
        <begin position="22"/>
        <end position="39"/>
    </location>
</feature>
<dbReference type="EMBL" id="WKFB01000869">
    <property type="protein sequence ID" value="KAF6717184.1"/>
    <property type="molecule type" value="Genomic_DNA"/>
</dbReference>
<dbReference type="AlphaFoldDB" id="A0A834BTP5"/>